<feature type="domain" description="Alpha-D-phosphohexomutase alpha/beta/alpha" evidence="9">
    <location>
        <begin position="153"/>
        <end position="248"/>
    </location>
</feature>
<dbReference type="InterPro" id="IPR005841">
    <property type="entry name" value="Alpha-D-phosphohexomutase_SF"/>
</dbReference>
<dbReference type="PANTHER" id="PTHR42946:SF1">
    <property type="entry name" value="PHOSPHOGLUCOMUTASE (ALPHA-D-GLUCOSE-1,6-BISPHOSPHATE-DEPENDENT)"/>
    <property type="match status" value="1"/>
</dbReference>
<dbReference type="PRINTS" id="PR00509">
    <property type="entry name" value="PGMPMM"/>
</dbReference>
<dbReference type="PROSITE" id="PS00710">
    <property type="entry name" value="PGM_PMM"/>
    <property type="match status" value="1"/>
</dbReference>
<dbReference type="GO" id="GO:0005829">
    <property type="term" value="C:cytosol"/>
    <property type="evidence" value="ECO:0007669"/>
    <property type="project" value="TreeGrafter"/>
</dbReference>
<dbReference type="GO" id="GO:0006048">
    <property type="term" value="P:UDP-N-acetylglucosamine biosynthetic process"/>
    <property type="evidence" value="ECO:0007669"/>
    <property type="project" value="TreeGrafter"/>
</dbReference>
<dbReference type="FunFam" id="3.30.310.50:FF:000001">
    <property type="entry name" value="Phosphoglucosamine mutase"/>
    <property type="match status" value="1"/>
</dbReference>
<evidence type="ECO:0000256" key="4">
    <source>
        <dbReference type="ARBA" id="ARBA00022723"/>
    </source>
</evidence>
<evidence type="ECO:0000259" key="7">
    <source>
        <dbReference type="Pfam" id="PF00408"/>
    </source>
</evidence>
<dbReference type="InterPro" id="IPR050060">
    <property type="entry name" value="Phosphoglucosamine_mutase"/>
</dbReference>
<evidence type="ECO:0000313" key="14">
    <source>
        <dbReference type="EMBL" id="CAB4778185.1"/>
    </source>
</evidence>
<sequence length="442" mass="46340">MALFGTDGIRGSAGSASSLLNPQLVSAIGVATGIVFKSQAQILIGRDTRKSGVEIEQALIAGLTSVGVNVTLIGVIPTPGLAHLVLTRKADAAIMITASHNPASDNGIKIFGSNGQKIADEIELEIEHLIESNLEVKSAQRGLVTKDEHGRNEYITYLLSTISKSLSGITVVVDCAHGSASTYAPEVLKRAGAEVIVIGATPDGENINKDCGSTHLDLLAAKVLQSGADLGIAHDGDADRALLIDGRGKIVDGDALLALLALSAKQKGKLPGNKIVATVMSNLGFLKKMEKEGVIVEIAPVGDRYVLEQMLDHEIYYGGEQSGHIILRKFATTGDGILTALHILELIANGEAKAENLSEIFSSYPQVLLNIPVTNKEQVLTSAELKIATKSAESDLGNDGRILIRASGTEPLIRVMVEADTQSKADVLARKLADAVESAANA</sequence>
<dbReference type="InterPro" id="IPR016055">
    <property type="entry name" value="A-D-PHexomutase_a/b/a-I/II/III"/>
</dbReference>
<dbReference type="Gene3D" id="3.30.310.50">
    <property type="entry name" value="Alpha-D-phosphohexomutase, C-terminal domain"/>
    <property type="match status" value="1"/>
</dbReference>
<dbReference type="InterPro" id="IPR005846">
    <property type="entry name" value="A-D-PHexomutase_a/b/a-III"/>
</dbReference>
<evidence type="ECO:0000313" key="11">
    <source>
        <dbReference type="EMBL" id="CAB4604338.1"/>
    </source>
</evidence>
<dbReference type="HAMAP" id="MF_01554_B">
    <property type="entry name" value="GlmM_B"/>
    <property type="match status" value="1"/>
</dbReference>
<feature type="domain" description="Alpha-D-phosphohexomutase alpha/beta/alpha" evidence="10">
    <location>
        <begin position="252"/>
        <end position="361"/>
    </location>
</feature>
<name>A0A6J6NYG2_9ZZZZ</name>
<keyword evidence="4" id="KW-0479">Metal-binding</keyword>
<dbReference type="GO" id="GO:0004615">
    <property type="term" value="F:phosphomannomutase activity"/>
    <property type="evidence" value="ECO:0007669"/>
    <property type="project" value="TreeGrafter"/>
</dbReference>
<dbReference type="InterPro" id="IPR005844">
    <property type="entry name" value="A-D-PHexomutase_a/b/a-I"/>
</dbReference>
<evidence type="ECO:0000313" key="12">
    <source>
        <dbReference type="EMBL" id="CAB4691466.1"/>
    </source>
</evidence>
<dbReference type="Pfam" id="PF02880">
    <property type="entry name" value="PGM_PMM_III"/>
    <property type="match status" value="1"/>
</dbReference>
<dbReference type="InterPro" id="IPR016066">
    <property type="entry name" value="A-D-PHexomutase_CS"/>
</dbReference>
<evidence type="ECO:0000256" key="2">
    <source>
        <dbReference type="ARBA" id="ARBA00010231"/>
    </source>
</evidence>
<evidence type="ECO:0000259" key="10">
    <source>
        <dbReference type="Pfam" id="PF02880"/>
    </source>
</evidence>
<dbReference type="GO" id="GO:0009252">
    <property type="term" value="P:peptidoglycan biosynthetic process"/>
    <property type="evidence" value="ECO:0007669"/>
    <property type="project" value="TreeGrafter"/>
</dbReference>
<dbReference type="InterPro" id="IPR006352">
    <property type="entry name" value="GlmM_bact"/>
</dbReference>
<dbReference type="GO" id="GO:0008966">
    <property type="term" value="F:phosphoglucosamine mutase activity"/>
    <property type="evidence" value="ECO:0007669"/>
    <property type="project" value="InterPro"/>
</dbReference>
<evidence type="ECO:0000259" key="8">
    <source>
        <dbReference type="Pfam" id="PF02878"/>
    </source>
</evidence>
<evidence type="ECO:0000313" key="13">
    <source>
        <dbReference type="EMBL" id="CAB4714292.1"/>
    </source>
</evidence>
<protein>
    <submittedName>
        <fullName evidence="12">Unannotated protein</fullName>
    </submittedName>
</protein>
<dbReference type="PANTHER" id="PTHR42946">
    <property type="entry name" value="PHOSPHOHEXOSE MUTASE"/>
    <property type="match status" value="1"/>
</dbReference>
<dbReference type="Pfam" id="PF02878">
    <property type="entry name" value="PGM_PMM_I"/>
    <property type="match status" value="1"/>
</dbReference>
<accession>A0A6J6NYG2</accession>
<dbReference type="FunFam" id="3.40.120.10:FF:000001">
    <property type="entry name" value="Phosphoglucosamine mutase"/>
    <property type="match status" value="1"/>
</dbReference>
<dbReference type="EMBL" id="CAEZXH010000088">
    <property type="protein sequence ID" value="CAB4691466.1"/>
    <property type="molecule type" value="Genomic_DNA"/>
</dbReference>
<evidence type="ECO:0000259" key="9">
    <source>
        <dbReference type="Pfam" id="PF02879"/>
    </source>
</evidence>
<dbReference type="EMBL" id="CAEZUJ010000045">
    <property type="protein sequence ID" value="CAB4604338.1"/>
    <property type="molecule type" value="Genomic_DNA"/>
</dbReference>
<dbReference type="Pfam" id="PF02879">
    <property type="entry name" value="PGM_PMM_II"/>
    <property type="match status" value="1"/>
</dbReference>
<comment type="similarity">
    <text evidence="2">Belongs to the phosphohexose mutase family.</text>
</comment>
<dbReference type="InterPro" id="IPR005845">
    <property type="entry name" value="A-D-PHexomutase_a/b/a-II"/>
</dbReference>
<dbReference type="GO" id="GO:0005975">
    <property type="term" value="P:carbohydrate metabolic process"/>
    <property type="evidence" value="ECO:0007669"/>
    <property type="project" value="InterPro"/>
</dbReference>
<dbReference type="SUPFAM" id="SSF55957">
    <property type="entry name" value="Phosphoglucomutase, C-terminal domain"/>
    <property type="match status" value="1"/>
</dbReference>
<evidence type="ECO:0000256" key="1">
    <source>
        <dbReference type="ARBA" id="ARBA00001946"/>
    </source>
</evidence>
<dbReference type="InterPro" id="IPR005843">
    <property type="entry name" value="A-D-PHexomutase_C"/>
</dbReference>
<dbReference type="EMBL" id="CAEZZS010000033">
    <property type="protein sequence ID" value="CAB4778185.1"/>
    <property type="molecule type" value="Genomic_DNA"/>
</dbReference>
<evidence type="ECO:0000256" key="5">
    <source>
        <dbReference type="ARBA" id="ARBA00022842"/>
    </source>
</evidence>
<evidence type="ECO:0000313" key="15">
    <source>
        <dbReference type="EMBL" id="CAB4861941.1"/>
    </source>
</evidence>
<dbReference type="EMBL" id="CAFBLI010000024">
    <property type="protein sequence ID" value="CAB4861941.1"/>
    <property type="molecule type" value="Genomic_DNA"/>
</dbReference>
<comment type="cofactor">
    <cofactor evidence="1">
        <name>Mg(2+)</name>
        <dbReference type="ChEBI" id="CHEBI:18420"/>
    </cofactor>
</comment>
<dbReference type="FunFam" id="3.40.120.10:FF:000003">
    <property type="entry name" value="Phosphoglucosamine mutase"/>
    <property type="match status" value="1"/>
</dbReference>
<keyword evidence="5" id="KW-0460">Magnesium</keyword>
<dbReference type="EMBL" id="CAFBPY010000075">
    <property type="protein sequence ID" value="CAB5037414.1"/>
    <property type="molecule type" value="Genomic_DNA"/>
</dbReference>
<keyword evidence="6" id="KW-0413">Isomerase</keyword>
<feature type="domain" description="Alpha-D-phosphohexomutase alpha/beta/alpha" evidence="8">
    <location>
        <begin position="3"/>
        <end position="134"/>
    </location>
</feature>
<dbReference type="EMBL" id="CAEZYJ010000022">
    <property type="protein sequence ID" value="CAB4714292.1"/>
    <property type="molecule type" value="Genomic_DNA"/>
</dbReference>
<evidence type="ECO:0000313" key="16">
    <source>
        <dbReference type="EMBL" id="CAB5037414.1"/>
    </source>
</evidence>
<dbReference type="Pfam" id="PF00408">
    <property type="entry name" value="PGM_PMM_IV"/>
    <property type="match status" value="1"/>
</dbReference>
<feature type="domain" description="Alpha-D-phosphohexomutase C-terminal" evidence="7">
    <location>
        <begin position="368"/>
        <end position="434"/>
    </location>
</feature>
<dbReference type="Gene3D" id="3.40.120.10">
    <property type="entry name" value="Alpha-D-Glucose-1,6-Bisphosphate, subunit A, domain 3"/>
    <property type="match status" value="3"/>
</dbReference>
<gene>
    <name evidence="11" type="ORF">UFOPK1811_01033</name>
    <name evidence="12" type="ORF">UFOPK2360_01168</name>
    <name evidence="13" type="ORF">UFOPK2659_00276</name>
    <name evidence="14" type="ORF">UFOPK2922_00816</name>
    <name evidence="15" type="ORF">UFOPK3306_00468</name>
    <name evidence="16" type="ORF">UFOPK4209_00585</name>
</gene>
<dbReference type="AlphaFoldDB" id="A0A6J6NYG2"/>
<evidence type="ECO:0000256" key="6">
    <source>
        <dbReference type="ARBA" id="ARBA00023235"/>
    </source>
</evidence>
<dbReference type="SUPFAM" id="SSF53738">
    <property type="entry name" value="Phosphoglucomutase, first 3 domains"/>
    <property type="match status" value="3"/>
</dbReference>
<dbReference type="NCBIfam" id="TIGR01455">
    <property type="entry name" value="glmM"/>
    <property type="match status" value="1"/>
</dbReference>
<dbReference type="InterPro" id="IPR036900">
    <property type="entry name" value="A-D-PHexomutase_C_sf"/>
</dbReference>
<dbReference type="GO" id="GO:0000287">
    <property type="term" value="F:magnesium ion binding"/>
    <property type="evidence" value="ECO:0007669"/>
    <property type="project" value="InterPro"/>
</dbReference>
<evidence type="ECO:0000256" key="3">
    <source>
        <dbReference type="ARBA" id="ARBA00022553"/>
    </source>
</evidence>
<keyword evidence="3" id="KW-0597">Phosphoprotein</keyword>
<organism evidence="12">
    <name type="scientific">freshwater metagenome</name>
    <dbReference type="NCBI Taxonomy" id="449393"/>
    <lineage>
        <taxon>unclassified sequences</taxon>
        <taxon>metagenomes</taxon>
        <taxon>ecological metagenomes</taxon>
    </lineage>
</organism>
<proteinExistence type="inferred from homology"/>
<dbReference type="CDD" id="cd05802">
    <property type="entry name" value="GlmM"/>
    <property type="match status" value="1"/>
</dbReference>
<reference evidence="12" key="1">
    <citation type="submission" date="2020-05" db="EMBL/GenBank/DDBJ databases">
        <authorList>
            <person name="Chiriac C."/>
            <person name="Salcher M."/>
            <person name="Ghai R."/>
            <person name="Kavagutti S V."/>
        </authorList>
    </citation>
    <scope>NUCLEOTIDE SEQUENCE</scope>
</reference>